<evidence type="ECO:0000256" key="2">
    <source>
        <dbReference type="ARBA" id="ARBA00007362"/>
    </source>
</evidence>
<keyword evidence="4 6" id="KW-1133">Transmembrane helix</keyword>
<evidence type="ECO:0000259" key="7">
    <source>
        <dbReference type="Pfam" id="PF00892"/>
    </source>
</evidence>
<dbReference type="InterPro" id="IPR037185">
    <property type="entry name" value="EmrE-like"/>
</dbReference>
<dbReference type="PANTHER" id="PTHR32322">
    <property type="entry name" value="INNER MEMBRANE TRANSPORTER"/>
    <property type="match status" value="1"/>
</dbReference>
<sequence length="292" mass="30294">METKWRWMLVTAIAPVAWGSTYIVTRELLPADQPLWGAFIRALPAGLILLALVRRRPHGSWWWKSLVLGVLNIGAFFVLVYLAAQLLPSSVASTVMATSAGVILLLAWPILRQHPTWLSLAGALVGFAGVVVMLSPGGADVNPWGVVASLAAMCCSSVGFLLARRWSGDAPILATTAWQLLAGSVLLAPVAVLVEGPPPSPTPGSVVGFAYITLIGTALAFVAWFTGLKHLPAGVVGVVGLLNPVTGVLLGTLVAGESLTALQGLGILLVLGGVGLGSARSPGRRREPAASR</sequence>
<gene>
    <name evidence="8" type="ORF">Q5716_15290</name>
</gene>
<feature type="transmembrane region" description="Helical" evidence="6">
    <location>
        <begin position="118"/>
        <end position="138"/>
    </location>
</feature>
<feature type="transmembrane region" description="Helical" evidence="6">
    <location>
        <begin position="144"/>
        <end position="163"/>
    </location>
</feature>
<feature type="domain" description="EamA" evidence="7">
    <location>
        <begin position="144"/>
        <end position="276"/>
    </location>
</feature>
<feature type="transmembrane region" description="Helical" evidence="6">
    <location>
        <begin position="170"/>
        <end position="194"/>
    </location>
</feature>
<protein>
    <submittedName>
        <fullName evidence="8">EamA family transporter</fullName>
    </submittedName>
</protein>
<dbReference type="RefSeq" id="WP_305004025.1">
    <property type="nucleotide sequence ID" value="NZ_JAUQUB010000007.1"/>
</dbReference>
<evidence type="ECO:0000256" key="6">
    <source>
        <dbReference type="SAM" id="Phobius"/>
    </source>
</evidence>
<dbReference type="Proteomes" id="UP001241072">
    <property type="component" value="Unassembled WGS sequence"/>
</dbReference>
<organism evidence="8 9">
    <name type="scientific">Antiquaquibacter soli</name>
    <dbReference type="NCBI Taxonomy" id="3064523"/>
    <lineage>
        <taxon>Bacteria</taxon>
        <taxon>Bacillati</taxon>
        <taxon>Actinomycetota</taxon>
        <taxon>Actinomycetes</taxon>
        <taxon>Micrococcales</taxon>
        <taxon>Microbacteriaceae</taxon>
        <taxon>Antiquaquibacter</taxon>
    </lineage>
</organism>
<dbReference type="InterPro" id="IPR050638">
    <property type="entry name" value="AA-Vitamin_Transporters"/>
</dbReference>
<feature type="transmembrane region" description="Helical" evidence="6">
    <location>
        <begin position="206"/>
        <end position="226"/>
    </location>
</feature>
<comment type="subcellular location">
    <subcellularLocation>
        <location evidence="1">Membrane</location>
        <topology evidence="1">Multi-pass membrane protein</topology>
    </subcellularLocation>
</comment>
<feature type="transmembrane region" description="Helical" evidence="6">
    <location>
        <begin position="261"/>
        <end position="279"/>
    </location>
</feature>
<evidence type="ECO:0000313" key="8">
    <source>
        <dbReference type="EMBL" id="MDO7883597.1"/>
    </source>
</evidence>
<feature type="transmembrane region" description="Helical" evidence="6">
    <location>
        <begin position="35"/>
        <end position="53"/>
    </location>
</feature>
<keyword evidence="9" id="KW-1185">Reference proteome</keyword>
<feature type="transmembrane region" description="Helical" evidence="6">
    <location>
        <begin position="233"/>
        <end position="255"/>
    </location>
</feature>
<feature type="transmembrane region" description="Helical" evidence="6">
    <location>
        <begin position="65"/>
        <end position="84"/>
    </location>
</feature>
<accession>A0ABT9BT59</accession>
<comment type="similarity">
    <text evidence="2">Belongs to the EamA transporter family.</text>
</comment>
<name>A0ABT9BT59_9MICO</name>
<dbReference type="SUPFAM" id="SSF103481">
    <property type="entry name" value="Multidrug resistance efflux transporter EmrE"/>
    <property type="match status" value="2"/>
</dbReference>
<evidence type="ECO:0000313" key="9">
    <source>
        <dbReference type="Proteomes" id="UP001241072"/>
    </source>
</evidence>
<dbReference type="PANTHER" id="PTHR32322:SF2">
    <property type="entry name" value="EAMA DOMAIN-CONTAINING PROTEIN"/>
    <property type="match status" value="1"/>
</dbReference>
<dbReference type="Pfam" id="PF00892">
    <property type="entry name" value="EamA"/>
    <property type="match status" value="2"/>
</dbReference>
<evidence type="ECO:0000256" key="4">
    <source>
        <dbReference type="ARBA" id="ARBA00022989"/>
    </source>
</evidence>
<evidence type="ECO:0000256" key="5">
    <source>
        <dbReference type="ARBA" id="ARBA00023136"/>
    </source>
</evidence>
<reference evidence="8 9" key="1">
    <citation type="submission" date="2023-07" db="EMBL/GenBank/DDBJ databases">
        <title>Protaetiibacter sp. nov WY-16 isolated from soil.</title>
        <authorList>
            <person name="Liu B."/>
            <person name="Wan Y."/>
        </authorList>
    </citation>
    <scope>NUCLEOTIDE SEQUENCE [LARGE SCALE GENOMIC DNA]</scope>
    <source>
        <strain evidence="8 9">WY-16</strain>
    </source>
</reference>
<keyword evidence="3 6" id="KW-0812">Transmembrane</keyword>
<comment type="caution">
    <text evidence="8">The sequence shown here is derived from an EMBL/GenBank/DDBJ whole genome shotgun (WGS) entry which is preliminary data.</text>
</comment>
<evidence type="ECO:0000256" key="1">
    <source>
        <dbReference type="ARBA" id="ARBA00004141"/>
    </source>
</evidence>
<dbReference type="Gene3D" id="1.10.3730.20">
    <property type="match status" value="2"/>
</dbReference>
<feature type="domain" description="EamA" evidence="7">
    <location>
        <begin position="6"/>
        <end position="134"/>
    </location>
</feature>
<feature type="transmembrane region" description="Helical" evidence="6">
    <location>
        <begin position="90"/>
        <end position="111"/>
    </location>
</feature>
<evidence type="ECO:0000256" key="3">
    <source>
        <dbReference type="ARBA" id="ARBA00022692"/>
    </source>
</evidence>
<keyword evidence="5 6" id="KW-0472">Membrane</keyword>
<proteinExistence type="inferred from homology"/>
<dbReference type="InterPro" id="IPR000620">
    <property type="entry name" value="EamA_dom"/>
</dbReference>
<dbReference type="EMBL" id="JAUQUB010000007">
    <property type="protein sequence ID" value="MDO7883597.1"/>
    <property type="molecule type" value="Genomic_DNA"/>
</dbReference>